<dbReference type="InterPro" id="IPR013083">
    <property type="entry name" value="Znf_RING/FYVE/PHD"/>
</dbReference>
<dbReference type="GO" id="GO:0008270">
    <property type="term" value="F:zinc ion binding"/>
    <property type="evidence" value="ECO:0007669"/>
    <property type="project" value="UniProtKB-KW"/>
</dbReference>
<keyword evidence="8" id="KW-1185">Reference proteome</keyword>
<evidence type="ECO:0000256" key="1">
    <source>
        <dbReference type="ARBA" id="ARBA00004906"/>
    </source>
</evidence>
<dbReference type="InterPro" id="IPR024766">
    <property type="entry name" value="Znf_RING_H2"/>
</dbReference>
<keyword evidence="5" id="KW-0862">Zinc</keyword>
<dbReference type="Ensembl" id="ENSSSCT00000084865.1">
    <property type="protein sequence ID" value="ENSSSCP00000064777.1"/>
    <property type="gene ID" value="ENSSSCG00000043927.1"/>
</dbReference>
<dbReference type="InParanoid" id="A0A5G2QRX7"/>
<reference evidence="7" key="4">
    <citation type="submission" date="2025-09" db="UniProtKB">
        <authorList>
            <consortium name="Ensembl"/>
        </authorList>
    </citation>
    <scope>IDENTIFICATION</scope>
</reference>
<feature type="domain" description="Zinc finger RING-H2-type" evidence="6">
    <location>
        <begin position="1"/>
        <end position="42"/>
    </location>
</feature>
<sequence length="58" mass="6134">MDLCIDCQANQGASAISEECSIALGVCSHYFHSHCSSQWLPTGQAVSTGPQRVGIPKI</sequence>
<evidence type="ECO:0000256" key="2">
    <source>
        <dbReference type="ARBA" id="ARBA00022723"/>
    </source>
</evidence>
<protein>
    <recommendedName>
        <fullName evidence="6">Zinc finger RING-H2-type domain-containing protein</fullName>
    </recommendedName>
</protein>
<dbReference type="STRING" id="9823.ENSSSCP00000064777"/>
<accession>A0A5G2QRX7</accession>
<proteinExistence type="predicted"/>
<reference evidence="7" key="3">
    <citation type="submission" date="2025-08" db="UniProtKB">
        <authorList>
            <consortium name="Ensembl"/>
        </authorList>
    </citation>
    <scope>IDENTIFICATION</scope>
</reference>
<organism evidence="7 8">
    <name type="scientific">Sus scrofa</name>
    <name type="common">Pig</name>
    <dbReference type="NCBI Taxonomy" id="9823"/>
    <lineage>
        <taxon>Eukaryota</taxon>
        <taxon>Metazoa</taxon>
        <taxon>Chordata</taxon>
        <taxon>Craniata</taxon>
        <taxon>Vertebrata</taxon>
        <taxon>Euteleostomi</taxon>
        <taxon>Mammalia</taxon>
        <taxon>Eutheria</taxon>
        <taxon>Laurasiatheria</taxon>
        <taxon>Artiodactyla</taxon>
        <taxon>Suina</taxon>
        <taxon>Suidae</taxon>
        <taxon>Sus</taxon>
    </lineage>
</organism>
<evidence type="ECO:0000256" key="5">
    <source>
        <dbReference type="ARBA" id="ARBA00022833"/>
    </source>
</evidence>
<dbReference type="Bgee" id="ENSSSCG00000043927">
    <property type="expression patterns" value="Expressed in omentum and 5 other cell types or tissues"/>
</dbReference>
<evidence type="ECO:0000256" key="4">
    <source>
        <dbReference type="ARBA" id="ARBA00022786"/>
    </source>
</evidence>
<evidence type="ECO:0000259" key="6">
    <source>
        <dbReference type="Pfam" id="PF12678"/>
    </source>
</evidence>
<evidence type="ECO:0000256" key="3">
    <source>
        <dbReference type="ARBA" id="ARBA00022771"/>
    </source>
</evidence>
<dbReference type="SMR" id="A0A5G2QRX7"/>
<keyword evidence="2" id="KW-0479">Metal-binding</keyword>
<dbReference type="SUPFAM" id="SSF57850">
    <property type="entry name" value="RING/U-box"/>
    <property type="match status" value="1"/>
</dbReference>
<dbReference type="AlphaFoldDB" id="A0A5G2QRX7"/>
<comment type="pathway">
    <text evidence="1">Protein modification; protein ubiquitination.</text>
</comment>
<keyword evidence="3" id="KW-0863">Zinc-finger</keyword>
<reference evidence="8" key="1">
    <citation type="submission" date="2009-11" db="EMBL/GenBank/DDBJ databases">
        <authorList>
            <consortium name="Porcine genome sequencing project"/>
        </authorList>
    </citation>
    <scope>NUCLEOTIDE SEQUENCE [LARGE SCALE GENOMIC DNA]</scope>
    <source>
        <strain evidence="8">Duroc</strain>
    </source>
</reference>
<dbReference type="Gene3D" id="3.30.40.10">
    <property type="entry name" value="Zinc/RING finger domain, C3HC4 (zinc finger)"/>
    <property type="match status" value="1"/>
</dbReference>
<name>A0A5G2QRX7_PIG</name>
<evidence type="ECO:0000313" key="8">
    <source>
        <dbReference type="Proteomes" id="UP000008227"/>
    </source>
</evidence>
<reference evidence="7" key="2">
    <citation type="journal article" date="2020" name="Gigascience">
        <title>An improved pig reference genome sequence to enable pig genetics and genomics research.</title>
        <authorList>
            <person name="Warr A."/>
            <person name="Affara N."/>
            <person name="Aken B."/>
            <person name="Beiki H."/>
            <person name="Bickhart D.M."/>
            <person name="Billis K."/>
            <person name="Chow W."/>
            <person name="Eory L."/>
            <person name="Finlayson H.A."/>
            <person name="Flicek P."/>
            <person name="Giron C.G."/>
            <person name="Griffin D.K."/>
            <person name="Hall R."/>
            <person name="Hannum G."/>
            <person name="Hourlier T."/>
            <person name="Howe K."/>
            <person name="Hume D.A."/>
            <person name="Izuogu O."/>
            <person name="Kim K."/>
            <person name="Koren S."/>
            <person name="Liu H."/>
            <person name="Manchanda N."/>
            <person name="Martin F.J."/>
            <person name="Nonneman D.J."/>
            <person name="O'Connor R.E."/>
            <person name="Phillippy A.M."/>
            <person name="Rohrer G.A."/>
            <person name="Rosen B.D."/>
            <person name="Rund L.A."/>
            <person name="Sargent C.A."/>
            <person name="Schook L.B."/>
            <person name="Schroeder S.G."/>
            <person name="Schwartz A.S."/>
            <person name="Skinner B.M."/>
            <person name="Talbot R."/>
            <person name="Tseng E."/>
            <person name="Tuggle C.K."/>
            <person name="Watson M."/>
            <person name="Smith T.P.L."/>
            <person name="Archibald A.L."/>
        </authorList>
    </citation>
    <scope>NUCLEOTIDE SEQUENCE [LARGE SCALE GENOMIC DNA]</scope>
    <source>
        <strain evidence="7">Duroc</strain>
    </source>
</reference>
<evidence type="ECO:0000313" key="7">
    <source>
        <dbReference type="Ensembl" id="ENSSSCP00000064777.1"/>
    </source>
</evidence>
<dbReference type="Pfam" id="PF12678">
    <property type="entry name" value="zf-rbx1"/>
    <property type="match status" value="1"/>
</dbReference>
<keyword evidence="4" id="KW-0833">Ubl conjugation pathway</keyword>
<dbReference type="Proteomes" id="UP000008227">
    <property type="component" value="Chromosome 2"/>
</dbReference>